<organism evidence="1 2">
    <name type="scientific">Symbiodinium natans</name>
    <dbReference type="NCBI Taxonomy" id="878477"/>
    <lineage>
        <taxon>Eukaryota</taxon>
        <taxon>Sar</taxon>
        <taxon>Alveolata</taxon>
        <taxon>Dinophyceae</taxon>
        <taxon>Suessiales</taxon>
        <taxon>Symbiodiniaceae</taxon>
        <taxon>Symbiodinium</taxon>
    </lineage>
</organism>
<evidence type="ECO:0000313" key="2">
    <source>
        <dbReference type="Proteomes" id="UP000604046"/>
    </source>
</evidence>
<name>A0A812GXI9_9DINO</name>
<gene>
    <name evidence="1" type="ORF">SNAT2548_LOCUS976</name>
</gene>
<accession>A0A812GXI9</accession>
<dbReference type="EMBL" id="CAJNDS010000049">
    <property type="protein sequence ID" value="CAE6934525.1"/>
    <property type="molecule type" value="Genomic_DNA"/>
</dbReference>
<dbReference type="SUPFAM" id="SSF56399">
    <property type="entry name" value="ADP-ribosylation"/>
    <property type="match status" value="1"/>
</dbReference>
<comment type="caution">
    <text evidence="1">The sequence shown here is derived from an EMBL/GenBank/DDBJ whole genome shotgun (WGS) entry which is preliminary data.</text>
</comment>
<dbReference type="AlphaFoldDB" id="A0A812GXI9"/>
<sequence length="409" mass="46407">MACAFDEQWELAPAPRHKKKLLRHVRHSWLREPVPHPDDLSESKKALKVVADASLEECLDEMLSERQDATSSLTSSRKLDKQWSSLLSTARRKVQGSIETEFGPETKLEPLHPDPQVKEDFFFARKCFSHTTTFTYHGTKSRNIASISRVGLLMPGTNGHKVANGSAHGVGIYTAQLGSATLSKGFCDSNKMFVCAVCDSSQPVDEPEVTLDTQWKPSGTIVQTIFPKGPAAVNVHPSVKRLGRHNVQRRSDQVLHVGDAVVTFQQGCVVPLFLLAWPSEKEWQEEDATLPQPAVPDQLVLKHHAWDLFEQPWELPQQVGRRRLAVPETDATRLIKFGNEYDCKHPRRGRTVWLVSDPFQGRTSSEKWVKRRFIERQQCVAMKRRQRWKDDHLGKFGGAPWVQGHGFRF</sequence>
<evidence type="ECO:0000313" key="1">
    <source>
        <dbReference type="EMBL" id="CAE6934525.1"/>
    </source>
</evidence>
<protein>
    <recommendedName>
        <fullName evidence="3">PARP catalytic domain-containing protein</fullName>
    </recommendedName>
</protein>
<dbReference type="Gene3D" id="3.90.228.10">
    <property type="match status" value="1"/>
</dbReference>
<dbReference type="OrthoDB" id="10256774at2759"/>
<evidence type="ECO:0008006" key="3">
    <source>
        <dbReference type="Google" id="ProtNLM"/>
    </source>
</evidence>
<reference evidence="1" key="1">
    <citation type="submission" date="2021-02" db="EMBL/GenBank/DDBJ databases">
        <authorList>
            <person name="Dougan E. K."/>
            <person name="Rhodes N."/>
            <person name="Thang M."/>
            <person name="Chan C."/>
        </authorList>
    </citation>
    <scope>NUCLEOTIDE SEQUENCE</scope>
</reference>
<keyword evidence="2" id="KW-1185">Reference proteome</keyword>
<proteinExistence type="predicted"/>
<dbReference type="Proteomes" id="UP000604046">
    <property type="component" value="Unassembled WGS sequence"/>
</dbReference>